<comment type="subcellular location">
    <subcellularLocation>
        <location evidence="2 18">Mitochondrion inner membrane</location>
        <topology evidence="2 18">Multi-pass membrane protein</topology>
    </subcellularLocation>
</comment>
<dbReference type="PRINTS" id="PR01436">
    <property type="entry name" value="NADHDHGNASE2"/>
</dbReference>
<comment type="function">
    <text evidence="1">Core subunit of the mitochondrial membrane respiratory chain NADH dehydrogenase (Complex I) that is believed to belong to the minimal assembly required for catalysis. Complex I functions in the transfer of electrons from NADH to the respiratory chain. The immediate electron acceptor for the enzyme is believed to be ubiquinone.</text>
</comment>
<evidence type="ECO:0000256" key="11">
    <source>
        <dbReference type="ARBA" id="ARBA00022982"/>
    </source>
</evidence>
<dbReference type="AlphaFoldDB" id="D3G9L5"/>
<evidence type="ECO:0000256" key="13">
    <source>
        <dbReference type="ARBA" id="ARBA00023027"/>
    </source>
</evidence>
<evidence type="ECO:0000256" key="1">
    <source>
        <dbReference type="ARBA" id="ARBA00003257"/>
    </source>
</evidence>
<dbReference type="GO" id="GO:0005743">
    <property type="term" value="C:mitochondrial inner membrane"/>
    <property type="evidence" value="ECO:0007669"/>
    <property type="project" value="UniProtKB-SubCell"/>
</dbReference>
<name>D3G9L5_ONINA</name>
<evidence type="ECO:0000256" key="5">
    <source>
        <dbReference type="ARBA" id="ARBA00021008"/>
    </source>
</evidence>
<keyword evidence="12 18" id="KW-1133">Transmembrane helix</keyword>
<sequence>MPIHPTYLMFWMSLPLSIALSLSSDSWLLVWVGLEINLMCFTPIITQNTNKLSAECALKYFLVQALASTAIVFCAVLGDHPEITMPVTLAALMWKSGAAPLHQSMPSIVSGLTWAPMTALLSIQKIIPLSVLTSLSSYFMLKKFFFFFILFSAFIGSIGGLTQTSLRKILIFSSIAHLAWLLSAILLSNWLWLNYFLIYFFIVMSITIPLNKSNTYSLNQLILAANPAIPIMTSISLLSLGGLPPFTGFLPKLMVVQHLVGSISVLLPFFLLLSTFISLFFYLRVAMATLFFLTSSKILLKMIFPFGLSVMTLNLMALLVSTLFFMN</sequence>
<evidence type="ECO:0000256" key="8">
    <source>
        <dbReference type="ARBA" id="ARBA00022692"/>
    </source>
</evidence>
<evidence type="ECO:0000256" key="15">
    <source>
        <dbReference type="ARBA" id="ARBA00023128"/>
    </source>
</evidence>
<evidence type="ECO:0000256" key="4">
    <source>
        <dbReference type="ARBA" id="ARBA00012944"/>
    </source>
</evidence>
<keyword evidence="19" id="KW-0732">Signal</keyword>
<evidence type="ECO:0000256" key="7">
    <source>
        <dbReference type="ARBA" id="ARBA00022660"/>
    </source>
</evidence>
<keyword evidence="14 18" id="KW-0830">Ubiquinone</keyword>
<protein>
    <recommendedName>
        <fullName evidence="5 18">NADH-ubiquinone oxidoreductase chain 2</fullName>
        <ecNumber evidence="4 18">7.1.1.2</ecNumber>
    </recommendedName>
</protein>
<keyword evidence="13 18" id="KW-0520">NAD</keyword>
<feature type="domain" description="NADH:quinone oxidoreductase/Mrp antiporter transmembrane" evidence="20">
    <location>
        <begin position="24"/>
        <end position="75"/>
    </location>
</feature>
<keyword evidence="16 18" id="KW-0472">Membrane</keyword>
<gene>
    <name evidence="21" type="primary">ND2</name>
</gene>
<evidence type="ECO:0000256" key="6">
    <source>
        <dbReference type="ARBA" id="ARBA00022448"/>
    </source>
</evidence>
<evidence type="ECO:0000256" key="12">
    <source>
        <dbReference type="ARBA" id="ARBA00022989"/>
    </source>
</evidence>
<evidence type="ECO:0000256" key="14">
    <source>
        <dbReference type="ARBA" id="ARBA00023075"/>
    </source>
</evidence>
<dbReference type="PANTHER" id="PTHR46552:SF1">
    <property type="entry name" value="NADH-UBIQUINONE OXIDOREDUCTASE CHAIN 2"/>
    <property type="match status" value="1"/>
</dbReference>
<feature type="transmembrane region" description="Helical" evidence="18">
    <location>
        <begin position="192"/>
        <end position="210"/>
    </location>
</feature>
<proteinExistence type="inferred from homology"/>
<evidence type="ECO:0000256" key="2">
    <source>
        <dbReference type="ARBA" id="ARBA00004448"/>
    </source>
</evidence>
<dbReference type="GO" id="GO:0008137">
    <property type="term" value="F:NADH dehydrogenase (ubiquinone) activity"/>
    <property type="evidence" value="ECO:0007669"/>
    <property type="project" value="UniProtKB-EC"/>
</dbReference>
<dbReference type="PANTHER" id="PTHR46552">
    <property type="entry name" value="NADH-UBIQUINONE OXIDOREDUCTASE CHAIN 2"/>
    <property type="match status" value="1"/>
</dbReference>
<evidence type="ECO:0000256" key="9">
    <source>
        <dbReference type="ARBA" id="ARBA00022792"/>
    </source>
</evidence>
<keyword evidence="11 18" id="KW-0249">Electron transport</keyword>
<evidence type="ECO:0000256" key="17">
    <source>
        <dbReference type="ARBA" id="ARBA00049551"/>
    </source>
</evidence>
<feature type="signal peptide" evidence="19">
    <location>
        <begin position="1"/>
        <end position="19"/>
    </location>
</feature>
<evidence type="ECO:0000256" key="3">
    <source>
        <dbReference type="ARBA" id="ARBA00007012"/>
    </source>
</evidence>
<reference evidence="21" key="1">
    <citation type="submission" date="2008-12" db="EMBL/GenBank/DDBJ databases">
        <authorList>
            <person name="Lee J.-S."/>
        </authorList>
    </citation>
    <scope>NUCLEOTIDE SEQUENCE</scope>
</reference>
<keyword evidence="10 18" id="KW-1278">Translocase</keyword>
<evidence type="ECO:0000256" key="19">
    <source>
        <dbReference type="SAM" id="SignalP"/>
    </source>
</evidence>
<dbReference type="EC" id="7.1.1.2" evidence="4 18"/>
<keyword evidence="15 18" id="KW-0496">Mitochondrion</keyword>
<comment type="similarity">
    <text evidence="3 18">Belongs to the complex I subunit 2 family.</text>
</comment>
<dbReference type="InterPro" id="IPR003917">
    <property type="entry name" value="NADH_UbQ_OxRdtase_chain2"/>
</dbReference>
<keyword evidence="7 18" id="KW-0679">Respiratory chain</keyword>
<keyword evidence="8 18" id="KW-0812">Transmembrane</keyword>
<feature type="transmembrane region" description="Helical" evidence="18">
    <location>
        <begin position="144"/>
        <end position="162"/>
    </location>
</feature>
<organism evidence="21">
    <name type="scientific">Onisimus nanseni</name>
    <name type="common">Amphipod</name>
    <name type="synonym">Pseudalibrotus nanseni</name>
    <dbReference type="NCBI Taxonomy" id="583350"/>
    <lineage>
        <taxon>Eukaryota</taxon>
        <taxon>Metazoa</taxon>
        <taxon>Ecdysozoa</taxon>
        <taxon>Arthropoda</taxon>
        <taxon>Crustacea</taxon>
        <taxon>Multicrustacea</taxon>
        <taxon>Malacostraca</taxon>
        <taxon>Eumalacostraca</taxon>
        <taxon>Peracarida</taxon>
        <taxon>Amphipoda</taxon>
        <taxon>Amphilochidea</taxon>
        <taxon>Lysianassida</taxon>
        <taxon>Lysianassidira</taxon>
        <taxon>Lysianassoidea</taxon>
        <taxon>Lysianassidae</taxon>
        <taxon>Onisimus</taxon>
    </lineage>
</organism>
<evidence type="ECO:0000313" key="21">
    <source>
        <dbReference type="EMBL" id="ACM79556.1"/>
    </source>
</evidence>
<accession>D3G9L5</accession>
<feature type="transmembrane region" description="Helical" evidence="18">
    <location>
        <begin position="7"/>
        <end position="22"/>
    </location>
</feature>
<dbReference type="InterPro" id="IPR050175">
    <property type="entry name" value="Complex_I_Subunit_2"/>
</dbReference>
<dbReference type="GO" id="GO:0006120">
    <property type="term" value="P:mitochondrial electron transport, NADH to ubiquinone"/>
    <property type="evidence" value="ECO:0007669"/>
    <property type="project" value="InterPro"/>
</dbReference>
<keyword evidence="6" id="KW-0813">Transport</keyword>
<feature type="domain" description="NADH:quinone oxidoreductase/Mrp antiporter transmembrane" evidence="20">
    <location>
        <begin position="89"/>
        <end position="277"/>
    </location>
</feature>
<comment type="catalytic activity">
    <reaction evidence="17 18">
        <text>a ubiquinone + NADH + 5 H(+)(in) = a ubiquinol + NAD(+) + 4 H(+)(out)</text>
        <dbReference type="Rhea" id="RHEA:29091"/>
        <dbReference type="Rhea" id="RHEA-COMP:9565"/>
        <dbReference type="Rhea" id="RHEA-COMP:9566"/>
        <dbReference type="ChEBI" id="CHEBI:15378"/>
        <dbReference type="ChEBI" id="CHEBI:16389"/>
        <dbReference type="ChEBI" id="CHEBI:17976"/>
        <dbReference type="ChEBI" id="CHEBI:57540"/>
        <dbReference type="ChEBI" id="CHEBI:57945"/>
        <dbReference type="EC" id="7.1.1.2"/>
    </reaction>
</comment>
<evidence type="ECO:0000256" key="10">
    <source>
        <dbReference type="ARBA" id="ARBA00022967"/>
    </source>
</evidence>
<feature type="transmembrane region" description="Helical" evidence="18">
    <location>
        <begin position="263"/>
        <end position="283"/>
    </location>
</feature>
<feature type="transmembrane region" description="Helical" evidence="18">
    <location>
        <begin position="303"/>
        <end position="326"/>
    </location>
</feature>
<evidence type="ECO:0000256" key="16">
    <source>
        <dbReference type="ARBA" id="ARBA00023136"/>
    </source>
</evidence>
<evidence type="ECO:0000256" key="18">
    <source>
        <dbReference type="RuleBase" id="RU003403"/>
    </source>
</evidence>
<comment type="function">
    <text evidence="18">Core subunit of the mitochondrial membrane respiratory chain NADH dehydrogenase (Complex I) which catalyzes electron transfer from NADH through the respiratory chain, using ubiquinone as an electron acceptor. Essential for the catalytic activity and assembly of complex I.</text>
</comment>
<dbReference type="EMBL" id="FJ555185">
    <property type="protein sequence ID" value="ACM79556.1"/>
    <property type="molecule type" value="Genomic_DNA"/>
</dbReference>
<geneLocation type="mitochondrion" evidence="21"/>
<dbReference type="Pfam" id="PF00361">
    <property type="entry name" value="Proton_antipo_M"/>
    <property type="match status" value="2"/>
</dbReference>
<feature type="transmembrane region" description="Helical" evidence="18">
    <location>
        <begin position="58"/>
        <end position="78"/>
    </location>
</feature>
<feature type="transmembrane region" description="Helical" evidence="18">
    <location>
        <begin position="222"/>
        <end position="243"/>
    </location>
</feature>
<keyword evidence="9 18" id="KW-0999">Mitochondrion inner membrane</keyword>
<evidence type="ECO:0000259" key="20">
    <source>
        <dbReference type="Pfam" id="PF00361"/>
    </source>
</evidence>
<dbReference type="InterPro" id="IPR001750">
    <property type="entry name" value="ND/Mrp_TM"/>
</dbReference>
<feature type="chain" id="PRO_5003044676" description="NADH-ubiquinone oxidoreductase chain 2" evidence="19">
    <location>
        <begin position="20"/>
        <end position="327"/>
    </location>
</feature>